<dbReference type="AlphaFoldDB" id="A0A6L2LBI0"/>
<evidence type="ECO:0000313" key="1">
    <source>
        <dbReference type="EMBL" id="GEU57625.1"/>
    </source>
</evidence>
<comment type="caution">
    <text evidence="1">The sequence shown here is derived from an EMBL/GenBank/DDBJ whole genome shotgun (WGS) entry which is preliminary data.</text>
</comment>
<accession>A0A6L2LBI0</accession>
<organism evidence="1">
    <name type="scientific">Tanacetum cinerariifolium</name>
    <name type="common">Dalmatian daisy</name>
    <name type="synonym">Chrysanthemum cinerariifolium</name>
    <dbReference type="NCBI Taxonomy" id="118510"/>
    <lineage>
        <taxon>Eukaryota</taxon>
        <taxon>Viridiplantae</taxon>
        <taxon>Streptophyta</taxon>
        <taxon>Embryophyta</taxon>
        <taxon>Tracheophyta</taxon>
        <taxon>Spermatophyta</taxon>
        <taxon>Magnoliopsida</taxon>
        <taxon>eudicotyledons</taxon>
        <taxon>Gunneridae</taxon>
        <taxon>Pentapetalae</taxon>
        <taxon>asterids</taxon>
        <taxon>campanulids</taxon>
        <taxon>Asterales</taxon>
        <taxon>Asteraceae</taxon>
        <taxon>Asteroideae</taxon>
        <taxon>Anthemideae</taxon>
        <taxon>Anthemidinae</taxon>
        <taxon>Tanacetum</taxon>
    </lineage>
</organism>
<gene>
    <name evidence="1" type="ORF">Tci_029603</name>
</gene>
<reference evidence="1" key="1">
    <citation type="journal article" date="2019" name="Sci. Rep.">
        <title>Draft genome of Tanacetum cinerariifolium, the natural source of mosquito coil.</title>
        <authorList>
            <person name="Yamashiro T."/>
            <person name="Shiraishi A."/>
            <person name="Satake H."/>
            <person name="Nakayama K."/>
        </authorList>
    </citation>
    <scope>NUCLEOTIDE SEQUENCE</scope>
</reference>
<dbReference type="EMBL" id="BKCJ010003862">
    <property type="protein sequence ID" value="GEU57625.1"/>
    <property type="molecule type" value="Genomic_DNA"/>
</dbReference>
<proteinExistence type="predicted"/>
<protein>
    <submittedName>
        <fullName evidence="1">Integrase, catalytic region, zinc finger, CCHC-type, peptidase aspartic, catalytic</fullName>
    </submittedName>
</protein>
<sequence length="734" mass="83768">MIIAGADNRPPILEKSLKKTYAELSASEKLQADCDNKAANIVIQGLPSDVMDNLNITMVEYIRLKEEKARQLGKVYNWETAKYGKIWYDEDVHDLRSVETEFPALVFNDELSSEKHSFVNPRDWTGYTIKRDPMLRLYHRLITCSIAGRSQAPEKVTVADLFYLKGMDVGSVNIPYLLARYLRLFSSRRKHGAMISEERQHVAVAGTPKTIEDAPVADEGAPAVPAPVQAPQPPHPAAGLVRTMAQTLAQVEENVHEIRGTLGEQREVVQIILWYLESGCSKHMTGNRSQLMNFVSRFLGIVRFENDQIAKIMSSRLGLKLVTPPTSCSGLVPNTIPQKPCNPPNRDDWDNLFQPMFNVYFNPSTIAVSPVLVAAEPRTVNIAESPVSTLEEEKAHQHGKVYNWETAKYGKIWYDEDVHDLKSVETEFPALVFNDELSSKKHSFVNPRFFDDLDFFKDFENEFLAIVYNDALTSKSDFLTKPTLKPQHIDEFNLKDETSLSEYDEVEQNVLYFNDLFPFNLIYPDDLTSDKDNYYKDGVYTRMLWRPRCVFFTLFKLGKLVSKNGHDVLDMALPPRDQRHRDLRFEGLQYIDTDFTDFEERLYDRESYNSIRDPMLRMCHRLIAYSIAGRSHAPEKVFEAIRFEEEARDIDIQGQFVACLAKHFRLLTKERLQGFTMIVRDLYVIDMAELVAMAGAPKTIKDAPVADKGALVILVPVQAPQPPYPAAKPARTMA</sequence>
<name>A0A6L2LBI0_TANCI</name>